<reference evidence="1" key="1">
    <citation type="journal article" date="2014" name="Int. J. Syst. Evol. Microbiol.">
        <title>Complete genome sequence of Corynebacterium casei LMG S-19264T (=DSM 44701T), isolated from a smear-ripened cheese.</title>
        <authorList>
            <consortium name="US DOE Joint Genome Institute (JGI-PGF)"/>
            <person name="Walter F."/>
            <person name="Albersmeier A."/>
            <person name="Kalinowski J."/>
            <person name="Ruckert C."/>
        </authorList>
    </citation>
    <scope>NUCLEOTIDE SEQUENCE</scope>
    <source>
        <strain evidence="1">CGMCC 1.6333</strain>
    </source>
</reference>
<proteinExistence type="predicted"/>
<dbReference type="InterPro" id="IPR015946">
    <property type="entry name" value="KH_dom-like_a/b"/>
</dbReference>
<evidence type="ECO:0000313" key="1">
    <source>
        <dbReference type="EMBL" id="GGM27688.1"/>
    </source>
</evidence>
<name>A0A917TLL0_9BACI</name>
<comment type="caution">
    <text evidence="1">The sequence shown here is derived from an EMBL/GenBank/DDBJ whole genome shotgun (WGS) entry which is preliminary data.</text>
</comment>
<dbReference type="SUPFAM" id="SSF82784">
    <property type="entry name" value="OsmC-like"/>
    <property type="match status" value="1"/>
</dbReference>
<dbReference type="Proteomes" id="UP000618460">
    <property type="component" value="Unassembled WGS sequence"/>
</dbReference>
<dbReference type="PANTHER" id="PTHR35368">
    <property type="entry name" value="HYDROPEROXIDE REDUCTASE"/>
    <property type="match status" value="1"/>
</dbReference>
<reference evidence="1" key="2">
    <citation type="submission" date="2020-09" db="EMBL/GenBank/DDBJ databases">
        <authorList>
            <person name="Sun Q."/>
            <person name="Zhou Y."/>
        </authorList>
    </citation>
    <scope>NUCLEOTIDE SEQUENCE</scope>
    <source>
        <strain evidence="1">CGMCC 1.6333</strain>
    </source>
</reference>
<gene>
    <name evidence="1" type="ORF">GCM10011351_11930</name>
</gene>
<dbReference type="Pfam" id="PF02566">
    <property type="entry name" value="OsmC"/>
    <property type="match status" value="1"/>
</dbReference>
<dbReference type="InterPro" id="IPR036102">
    <property type="entry name" value="OsmC/Ohrsf"/>
</dbReference>
<dbReference type="EMBL" id="BMLG01000004">
    <property type="protein sequence ID" value="GGM27688.1"/>
    <property type="molecule type" value="Genomic_DNA"/>
</dbReference>
<dbReference type="InterPro" id="IPR003718">
    <property type="entry name" value="OsmC/Ohr_fam"/>
</dbReference>
<accession>A0A917TLL0</accession>
<evidence type="ECO:0008006" key="3">
    <source>
        <dbReference type="Google" id="ProtNLM"/>
    </source>
</evidence>
<evidence type="ECO:0000313" key="2">
    <source>
        <dbReference type="Proteomes" id="UP000618460"/>
    </source>
</evidence>
<dbReference type="InterPro" id="IPR052924">
    <property type="entry name" value="OsmC/Ohr_hydroprdx_reductase"/>
</dbReference>
<dbReference type="Gene3D" id="3.30.300.20">
    <property type="match status" value="1"/>
</dbReference>
<dbReference type="AlphaFoldDB" id="A0A917TLL0"/>
<organism evidence="1 2">
    <name type="scientific">Paraliobacillus quinghaiensis</name>
    <dbReference type="NCBI Taxonomy" id="470815"/>
    <lineage>
        <taxon>Bacteria</taxon>
        <taxon>Bacillati</taxon>
        <taxon>Bacillota</taxon>
        <taxon>Bacilli</taxon>
        <taxon>Bacillales</taxon>
        <taxon>Bacillaceae</taxon>
        <taxon>Paraliobacillus</taxon>
    </lineage>
</organism>
<sequence>MKTMQKMKFNVKAQSEGVTVKAQAGKHEVVLDESAQMGGKDLGPNPLQNILVSLASCENVTGHIVAREMKFDLQGLSFNVTGEFDPRGFMGDPEVCPYFETVTVEATVTTSESEERIKELKEKVEARCPVYTMLKGANVEMIDNWTKA</sequence>
<keyword evidence="2" id="KW-1185">Reference proteome</keyword>
<dbReference type="PANTHER" id="PTHR35368:SF1">
    <property type="entry name" value="HYDROPEROXIDE REDUCTASE"/>
    <property type="match status" value="1"/>
</dbReference>
<protein>
    <recommendedName>
        <fullName evidence="3">Osmotically inducible protein C</fullName>
    </recommendedName>
</protein>